<proteinExistence type="predicted"/>
<reference evidence="1 2" key="1">
    <citation type="submission" date="2014-06" db="EMBL/GenBank/DDBJ databases">
        <title>Whole Genome Sequences of Three Symbiotic Endozoicomonas Bacteria.</title>
        <authorList>
            <person name="Neave M.J."/>
            <person name="Apprill A."/>
            <person name="Voolstra C.R."/>
        </authorList>
    </citation>
    <scope>NUCLEOTIDE SEQUENCE [LARGE SCALE GENOMIC DNA]</scope>
    <source>
        <strain evidence="1 2">DSM 22380</strain>
    </source>
</reference>
<dbReference type="RefSeq" id="WP_020583370.1">
    <property type="nucleotide sequence ID" value="NZ_JOJP01000001.1"/>
</dbReference>
<sequence>MISIGADSSLSGSLNAYAVSISEQIKKVVFNDRGCINFVALKWLLDQSGQCVQTSLVERSAVAVGRVHKKIKCENETEFYGPLKSLLGWAGSKLERSSTYPSLIQDELNDTLVESVKRYNFNVNDVKKLCEYGARLTSEKRDDLREWLLEQDSKYPDDFKKYFAAGGEKTDELQAIMDNMLFKDIKELITKRRRIFDECLKSRWVTLGAELSQKHCNELLMHSLTVTYKSGKPLFESMKKCIELGAEISSEVRKFVKQKMHDCVSQGDLDSLNQWKQLFGERDLDELQNAMSEQLAMSAESQNVDQVYRWKKAGVRVNDRAQKALNEALLNALGSGNVELAGRWRRRGAIVPQESREGLKGVLVSASRKNEIDLVAEIIRLGVPLQPSILADGLEAAVSSFERGGYFRGVEYWCRNGAELSEGQLARGGSVSCQ</sequence>
<comment type="caution">
    <text evidence="1">The sequence shown here is derived from an EMBL/GenBank/DDBJ whole genome shotgun (WGS) entry which is preliminary data.</text>
</comment>
<protein>
    <submittedName>
        <fullName evidence="1">Uncharacterized protein</fullName>
    </submittedName>
</protein>
<name>A0A081KBZ5_9GAMM</name>
<gene>
    <name evidence="1" type="ORF">GV64_13825</name>
</gene>
<dbReference type="AlphaFoldDB" id="A0A081KBZ5"/>
<evidence type="ECO:0000313" key="1">
    <source>
        <dbReference type="EMBL" id="KEI71671.1"/>
    </source>
</evidence>
<dbReference type="EMBL" id="JOJP01000001">
    <property type="protein sequence ID" value="KEI71671.1"/>
    <property type="molecule type" value="Genomic_DNA"/>
</dbReference>
<evidence type="ECO:0000313" key="2">
    <source>
        <dbReference type="Proteomes" id="UP000027997"/>
    </source>
</evidence>
<accession>A0A081KBZ5</accession>
<organism evidence="1 2">
    <name type="scientific">Endozoicomonas elysicola</name>
    <dbReference type="NCBI Taxonomy" id="305900"/>
    <lineage>
        <taxon>Bacteria</taxon>
        <taxon>Pseudomonadati</taxon>
        <taxon>Pseudomonadota</taxon>
        <taxon>Gammaproteobacteria</taxon>
        <taxon>Oceanospirillales</taxon>
        <taxon>Endozoicomonadaceae</taxon>
        <taxon>Endozoicomonas</taxon>
    </lineage>
</organism>
<keyword evidence="2" id="KW-1185">Reference proteome</keyword>
<dbReference type="Proteomes" id="UP000027997">
    <property type="component" value="Unassembled WGS sequence"/>
</dbReference>